<keyword evidence="1" id="KW-0732">Signal</keyword>
<dbReference type="Proteomes" id="UP001075354">
    <property type="component" value="Chromosome 10"/>
</dbReference>
<name>A0AAV7XD39_9NEOP</name>
<dbReference type="Gene3D" id="2.70.220.10">
    <property type="entry name" value="Ganglioside GM2 activator"/>
    <property type="match status" value="1"/>
</dbReference>
<dbReference type="InterPro" id="IPR036846">
    <property type="entry name" value="GM2-AP_sf"/>
</dbReference>
<dbReference type="AlphaFoldDB" id="A0AAV7XD39"/>
<accession>A0AAV7XD39</accession>
<protein>
    <submittedName>
        <fullName evidence="2">Uncharacterized protein</fullName>
    </submittedName>
</protein>
<keyword evidence="3" id="KW-1185">Reference proteome</keyword>
<evidence type="ECO:0000256" key="1">
    <source>
        <dbReference type="ARBA" id="ARBA00022729"/>
    </source>
</evidence>
<evidence type="ECO:0000313" key="3">
    <source>
        <dbReference type="Proteomes" id="UP001075354"/>
    </source>
</evidence>
<dbReference type="EMBL" id="JAPTSV010000010">
    <property type="protein sequence ID" value="KAJ1523196.1"/>
    <property type="molecule type" value="Genomic_DNA"/>
</dbReference>
<reference evidence="2" key="1">
    <citation type="submission" date="2022-12" db="EMBL/GenBank/DDBJ databases">
        <title>Chromosome-level genome assembly of the bean flower thrips Megalurothrips usitatus.</title>
        <authorList>
            <person name="Ma L."/>
            <person name="Liu Q."/>
            <person name="Li H."/>
            <person name="Cai W."/>
        </authorList>
    </citation>
    <scope>NUCLEOTIDE SEQUENCE</scope>
    <source>
        <strain evidence="2">Cailab_2022a</strain>
    </source>
</reference>
<gene>
    <name evidence="2" type="ORF">ONE63_001083</name>
</gene>
<proteinExistence type="predicted"/>
<evidence type="ECO:0000313" key="2">
    <source>
        <dbReference type="EMBL" id="KAJ1523196.1"/>
    </source>
</evidence>
<comment type="caution">
    <text evidence="2">The sequence shown here is derived from an EMBL/GenBank/DDBJ whole genome shotgun (WGS) entry which is preliminary data.</text>
</comment>
<sequence length="158" mass="18345">MSHCKDFVDNAMYIYPNFTQTRRPNGEYLVSASFNVSRPSETVTKAIVQLDYCTQHVGKTCEHFQTWRFGRESCSIWQSKNTMWSGFIDAIKPHYSCPFKAGHYVANNGSLDGRMLNLFPFPLEDKEWNATVNVYDDNNNHWLCGYLVVKMQRSRGHT</sequence>
<organism evidence="2 3">
    <name type="scientific">Megalurothrips usitatus</name>
    <name type="common">bean blossom thrips</name>
    <dbReference type="NCBI Taxonomy" id="439358"/>
    <lineage>
        <taxon>Eukaryota</taxon>
        <taxon>Metazoa</taxon>
        <taxon>Ecdysozoa</taxon>
        <taxon>Arthropoda</taxon>
        <taxon>Hexapoda</taxon>
        <taxon>Insecta</taxon>
        <taxon>Pterygota</taxon>
        <taxon>Neoptera</taxon>
        <taxon>Paraneoptera</taxon>
        <taxon>Thysanoptera</taxon>
        <taxon>Terebrantia</taxon>
        <taxon>Thripoidea</taxon>
        <taxon>Thripidae</taxon>
        <taxon>Megalurothrips</taxon>
    </lineage>
</organism>